<evidence type="ECO:0000256" key="3">
    <source>
        <dbReference type="ARBA" id="ARBA00022475"/>
    </source>
</evidence>
<dbReference type="Proteomes" id="UP000198778">
    <property type="component" value="Unassembled WGS sequence"/>
</dbReference>
<name>A0A1H0I0T5_9BACI</name>
<dbReference type="PANTHER" id="PTHR43266">
    <property type="entry name" value="MACROLIDE-EFFLUX PROTEIN"/>
    <property type="match status" value="1"/>
</dbReference>
<organism evidence="8 9">
    <name type="scientific">Alkalicoccus daliensis</name>
    <dbReference type="NCBI Taxonomy" id="745820"/>
    <lineage>
        <taxon>Bacteria</taxon>
        <taxon>Bacillati</taxon>
        <taxon>Bacillota</taxon>
        <taxon>Bacilli</taxon>
        <taxon>Bacillales</taxon>
        <taxon>Bacillaceae</taxon>
        <taxon>Alkalicoccus</taxon>
    </lineage>
</organism>
<accession>A0A1H0I0T5</accession>
<evidence type="ECO:0000256" key="7">
    <source>
        <dbReference type="SAM" id="Phobius"/>
    </source>
</evidence>
<keyword evidence="2" id="KW-0813">Transport</keyword>
<dbReference type="GO" id="GO:0005886">
    <property type="term" value="C:plasma membrane"/>
    <property type="evidence" value="ECO:0007669"/>
    <property type="project" value="UniProtKB-SubCell"/>
</dbReference>
<keyword evidence="5 7" id="KW-1133">Transmembrane helix</keyword>
<evidence type="ECO:0000256" key="2">
    <source>
        <dbReference type="ARBA" id="ARBA00022448"/>
    </source>
</evidence>
<evidence type="ECO:0000256" key="1">
    <source>
        <dbReference type="ARBA" id="ARBA00004651"/>
    </source>
</evidence>
<feature type="transmembrane region" description="Helical" evidence="7">
    <location>
        <begin position="252"/>
        <end position="272"/>
    </location>
</feature>
<dbReference type="AlphaFoldDB" id="A0A1H0I0T5"/>
<dbReference type="Gene3D" id="1.20.1250.20">
    <property type="entry name" value="MFS general substrate transporter like domains"/>
    <property type="match status" value="1"/>
</dbReference>
<dbReference type="Pfam" id="PF05977">
    <property type="entry name" value="MFS_3"/>
    <property type="match status" value="1"/>
</dbReference>
<evidence type="ECO:0000256" key="5">
    <source>
        <dbReference type="ARBA" id="ARBA00022989"/>
    </source>
</evidence>
<gene>
    <name evidence="8" type="ORF">SAMN04488053_109114</name>
</gene>
<sequence length="416" mass="44318">MKALLKNKPYGRLFVSYAISSLGRWFDMVAVMILFGYLWQAEPLTIALIPIAYALPAVVFSQFAAVWADKINKIRLMQSADAATAILTAGLIFAPGPPEALLILTLRACFSVIHFPAQQSLVKEIVPENLIVKAVTLNGSVNEASKIIGPFLGGALAAGFSPQLCIALNAAAHLFSSMILHPAAKTAGAPSASSIKQFSFWENWKDGWLYVVRHRPLWLSISFVLAALFFLQMVDVQIAVLLRNTAPGQPELIGWIMGSSGTGALIMMILLQRLKEIRLYGIFLGCSMLLLGAGFGGIGIFHQGMPVLFPVICGFAAGLGVGIFSVTIGAVLHRETSEASITRVSGIYNSLSNSVVLAAPLAGGVLTGIFSPVYVFLAVASALLFLGSLGIAFQKIFFAPPDHKTSFSSREAASGD</sequence>
<feature type="transmembrane region" description="Helical" evidence="7">
    <location>
        <begin position="344"/>
        <end position="367"/>
    </location>
</feature>
<dbReference type="PANTHER" id="PTHR43266:SF2">
    <property type="entry name" value="MAJOR FACILITATOR SUPERFAMILY (MFS) PROFILE DOMAIN-CONTAINING PROTEIN"/>
    <property type="match status" value="1"/>
</dbReference>
<proteinExistence type="predicted"/>
<dbReference type="RefSeq" id="WP_090843476.1">
    <property type="nucleotide sequence ID" value="NZ_FNIL01000009.1"/>
</dbReference>
<keyword evidence="9" id="KW-1185">Reference proteome</keyword>
<evidence type="ECO:0000256" key="4">
    <source>
        <dbReference type="ARBA" id="ARBA00022692"/>
    </source>
</evidence>
<dbReference type="OrthoDB" id="9775268at2"/>
<feature type="transmembrane region" description="Helical" evidence="7">
    <location>
        <begin position="217"/>
        <end position="240"/>
    </location>
</feature>
<dbReference type="InterPro" id="IPR036259">
    <property type="entry name" value="MFS_trans_sf"/>
</dbReference>
<dbReference type="CDD" id="cd06173">
    <property type="entry name" value="MFS_MefA_like"/>
    <property type="match status" value="1"/>
</dbReference>
<feature type="transmembrane region" description="Helical" evidence="7">
    <location>
        <begin position="45"/>
        <end position="68"/>
    </location>
</feature>
<reference evidence="9" key="1">
    <citation type="submission" date="2016-10" db="EMBL/GenBank/DDBJ databases">
        <authorList>
            <person name="Varghese N."/>
            <person name="Submissions S."/>
        </authorList>
    </citation>
    <scope>NUCLEOTIDE SEQUENCE [LARGE SCALE GENOMIC DNA]</scope>
    <source>
        <strain evidence="9">CGMCC 1.10369</strain>
    </source>
</reference>
<dbReference type="SUPFAM" id="SSF103473">
    <property type="entry name" value="MFS general substrate transporter"/>
    <property type="match status" value="1"/>
</dbReference>
<feature type="transmembrane region" description="Helical" evidence="7">
    <location>
        <begin position="307"/>
        <end position="332"/>
    </location>
</feature>
<dbReference type="EMBL" id="FNIL01000009">
    <property type="protein sequence ID" value="SDO24701.1"/>
    <property type="molecule type" value="Genomic_DNA"/>
</dbReference>
<protein>
    <submittedName>
        <fullName evidence="8">Predicted arabinose efflux permease, MFS family</fullName>
    </submittedName>
</protein>
<keyword evidence="4 7" id="KW-0812">Transmembrane</keyword>
<dbReference type="InterPro" id="IPR010290">
    <property type="entry name" value="TM_effector"/>
</dbReference>
<keyword evidence="6 7" id="KW-0472">Membrane</keyword>
<comment type="subcellular location">
    <subcellularLocation>
        <location evidence="1">Cell membrane</location>
        <topology evidence="1">Multi-pass membrane protein</topology>
    </subcellularLocation>
</comment>
<feature type="transmembrane region" description="Helical" evidence="7">
    <location>
        <begin position="12"/>
        <end position="39"/>
    </location>
</feature>
<feature type="transmembrane region" description="Helical" evidence="7">
    <location>
        <begin position="279"/>
        <end position="301"/>
    </location>
</feature>
<dbReference type="STRING" id="745820.SAMN04488053_109114"/>
<feature type="transmembrane region" description="Helical" evidence="7">
    <location>
        <begin position="373"/>
        <end position="393"/>
    </location>
</feature>
<evidence type="ECO:0000313" key="9">
    <source>
        <dbReference type="Proteomes" id="UP000198778"/>
    </source>
</evidence>
<evidence type="ECO:0000256" key="6">
    <source>
        <dbReference type="ARBA" id="ARBA00023136"/>
    </source>
</evidence>
<keyword evidence="3" id="KW-1003">Cell membrane</keyword>
<evidence type="ECO:0000313" key="8">
    <source>
        <dbReference type="EMBL" id="SDO24701.1"/>
    </source>
</evidence>